<organism evidence="1 2">
    <name type="scientific">Coprobacter fastidiosus</name>
    <dbReference type="NCBI Taxonomy" id="1099853"/>
    <lineage>
        <taxon>Bacteria</taxon>
        <taxon>Pseudomonadati</taxon>
        <taxon>Bacteroidota</taxon>
        <taxon>Bacteroidia</taxon>
        <taxon>Bacteroidales</taxon>
        <taxon>Barnesiellaceae</taxon>
        <taxon>Coprobacter</taxon>
    </lineage>
</organism>
<reference evidence="1 2" key="1">
    <citation type="journal article" date="2018" name="Nat. Biotechnol.">
        <title>A standardized bacterial taxonomy based on genome phylogeny substantially revises the tree of life.</title>
        <authorList>
            <person name="Parks D.H."/>
            <person name="Chuvochina M."/>
            <person name="Waite D.W."/>
            <person name="Rinke C."/>
            <person name="Skarshewski A."/>
            <person name="Chaumeil P.A."/>
            <person name="Hugenholtz P."/>
        </authorList>
    </citation>
    <scope>NUCLEOTIDE SEQUENCE [LARGE SCALE GENOMIC DNA]</scope>
    <source>
        <strain evidence="1">UBA11482</strain>
    </source>
</reference>
<name>A0A354M3R2_9BACT</name>
<evidence type="ECO:0000313" key="1">
    <source>
        <dbReference type="EMBL" id="HBJ09151.1"/>
    </source>
</evidence>
<protein>
    <submittedName>
        <fullName evidence="1">Uncharacterized protein</fullName>
    </submittedName>
</protein>
<comment type="caution">
    <text evidence="1">The sequence shown here is derived from an EMBL/GenBank/DDBJ whole genome shotgun (WGS) entry which is preliminary data.</text>
</comment>
<sequence>MSGSKTYTLLDEYTLSVSISPANKNPGIFYYEMSMQGKNQWKGLENETVKARFPGKFDLRVYAYIDYQSFYSNIIQVEHIFPSRDEILQEARGHFDELWQKTLDDYSETTCREYGCTVYLETWDKGKEGYTYEDIPGEVTPPTSPIVTVKSKMTDDHRNDFRLGGKFGVAWFHTHPPMKYAGKKTMRRVGESDEDTTSIAKAQLPGFVYDCIGTKDLNGNYYTYGGDEIDRKGKIYPYGLERRPNNEFEIEPIN</sequence>
<accession>A0A354M3R2</accession>
<gene>
    <name evidence="1" type="ORF">DDY73_09115</name>
</gene>
<proteinExistence type="predicted"/>
<dbReference type="AlphaFoldDB" id="A0A354M3R2"/>
<evidence type="ECO:0000313" key="2">
    <source>
        <dbReference type="Proteomes" id="UP000262954"/>
    </source>
</evidence>
<dbReference type="Proteomes" id="UP000262954">
    <property type="component" value="Unassembled WGS sequence"/>
</dbReference>
<dbReference type="EMBL" id="DNWC01000119">
    <property type="protein sequence ID" value="HBJ09151.1"/>
    <property type="molecule type" value="Genomic_DNA"/>
</dbReference>